<dbReference type="RefSeq" id="WP_115174544.1">
    <property type="nucleotide sequence ID" value="NZ_UGNY01000001.1"/>
</dbReference>
<feature type="compositionally biased region" description="Basic residues" evidence="1">
    <location>
        <begin position="1"/>
        <end position="14"/>
    </location>
</feature>
<name>A0A378IQE1_9GAMM</name>
<evidence type="ECO:0000256" key="1">
    <source>
        <dbReference type="SAM" id="MobiDB-lite"/>
    </source>
</evidence>
<reference evidence="2 3" key="1">
    <citation type="submission" date="2018-06" db="EMBL/GenBank/DDBJ databases">
        <authorList>
            <consortium name="Pathogen Informatics"/>
            <person name="Doyle S."/>
        </authorList>
    </citation>
    <scope>NUCLEOTIDE SEQUENCE [LARGE SCALE GENOMIC DNA]</scope>
    <source>
        <strain evidence="2 3">NCTC11978</strain>
    </source>
</reference>
<accession>A0A378IQE1</accession>
<evidence type="ECO:0000313" key="2">
    <source>
        <dbReference type="EMBL" id="STX37456.1"/>
    </source>
</evidence>
<dbReference type="AlphaFoldDB" id="A0A378IQE1"/>
<evidence type="ECO:0000313" key="3">
    <source>
        <dbReference type="Proteomes" id="UP000254033"/>
    </source>
</evidence>
<dbReference type="Proteomes" id="UP000254033">
    <property type="component" value="Unassembled WGS sequence"/>
</dbReference>
<protein>
    <submittedName>
        <fullName evidence="2">Uncharacterized protein</fullName>
    </submittedName>
</protein>
<sequence length="441" mass="49141">MREKRSHFKSKPPHRSTYQTQHKFNPKQRLPVDKKRNKPLEPFVFSACGRDFNQLSFAQQVLFILALSALISPAGATPTKQTGAQTGTQKALVPRTQTFFAQPSNLSATESGALSRYMPVTQSVPGSLLKPIDMSHTLTIQSVTGMIRDCNQKTNGVSAGKICVIKDKKYLLKVCEEGEGDRYSNILLGMHNLYFVQENIGIDVPRIKLVHEKNGRYISSSGDVMKAEKYLASEFIENFTGFKSIITQCTRSVIKLNHRKGSTPDELQIKRAIREKVVEQIGESGIAKLAVAGTFVQDLVMNEGNWGVANGKLVVIDADHSPQSIEEYLTEAMKMPGNINLDFSVQTLEHMAATYNQMLYKRPILFHPKVDFTAENYEFLVSRFLTACTEAIDKIKAIHPHLPSDKPSKLVNGALSNTLRAQFLDYTQAERISPPSPLLGP</sequence>
<dbReference type="EMBL" id="UGNY01000001">
    <property type="protein sequence ID" value="STX37456.1"/>
    <property type="molecule type" value="Genomic_DNA"/>
</dbReference>
<gene>
    <name evidence="2" type="ORF">NCTC11978_00623</name>
</gene>
<feature type="region of interest" description="Disordered" evidence="1">
    <location>
        <begin position="1"/>
        <end position="35"/>
    </location>
</feature>
<proteinExistence type="predicted"/>
<organism evidence="2 3">
    <name type="scientific">Legionella feeleii</name>
    <dbReference type="NCBI Taxonomy" id="453"/>
    <lineage>
        <taxon>Bacteria</taxon>
        <taxon>Pseudomonadati</taxon>
        <taxon>Pseudomonadota</taxon>
        <taxon>Gammaproteobacteria</taxon>
        <taxon>Legionellales</taxon>
        <taxon>Legionellaceae</taxon>
        <taxon>Legionella</taxon>
    </lineage>
</organism>